<dbReference type="AlphaFoldDB" id="A0A423X0G3"/>
<dbReference type="STRING" id="1230097.A0A423X0G3"/>
<evidence type="ECO:0000256" key="2">
    <source>
        <dbReference type="ARBA" id="ARBA00022692"/>
    </source>
</evidence>
<dbReference type="InterPro" id="IPR005828">
    <property type="entry name" value="MFS_sugar_transport-like"/>
</dbReference>
<evidence type="ECO:0000256" key="4">
    <source>
        <dbReference type="ARBA" id="ARBA00023136"/>
    </source>
</evidence>
<evidence type="ECO:0000256" key="1">
    <source>
        <dbReference type="ARBA" id="ARBA00004141"/>
    </source>
</evidence>
<keyword evidence="4 5" id="KW-0472">Membrane</keyword>
<feature type="transmembrane region" description="Helical" evidence="5">
    <location>
        <begin position="150"/>
        <end position="166"/>
    </location>
</feature>
<evidence type="ECO:0008006" key="8">
    <source>
        <dbReference type="Google" id="ProtNLM"/>
    </source>
</evidence>
<evidence type="ECO:0000256" key="5">
    <source>
        <dbReference type="SAM" id="Phobius"/>
    </source>
</evidence>
<comment type="subcellular location">
    <subcellularLocation>
        <location evidence="1">Membrane</location>
        <topology evidence="1">Multi-pass membrane protein</topology>
    </subcellularLocation>
</comment>
<dbReference type="PANTHER" id="PTHR48022">
    <property type="entry name" value="PLASTIDIC GLUCOSE TRANSPORTER 4"/>
    <property type="match status" value="1"/>
</dbReference>
<organism evidence="6 7">
    <name type="scientific">Cytospora leucostoma</name>
    <dbReference type="NCBI Taxonomy" id="1230097"/>
    <lineage>
        <taxon>Eukaryota</taxon>
        <taxon>Fungi</taxon>
        <taxon>Dikarya</taxon>
        <taxon>Ascomycota</taxon>
        <taxon>Pezizomycotina</taxon>
        <taxon>Sordariomycetes</taxon>
        <taxon>Sordariomycetidae</taxon>
        <taxon>Diaporthales</taxon>
        <taxon>Cytosporaceae</taxon>
        <taxon>Cytospora</taxon>
    </lineage>
</organism>
<dbReference type="InterPro" id="IPR036259">
    <property type="entry name" value="MFS_trans_sf"/>
</dbReference>
<dbReference type="OrthoDB" id="508119at2759"/>
<keyword evidence="7" id="KW-1185">Reference proteome</keyword>
<evidence type="ECO:0000256" key="3">
    <source>
        <dbReference type="ARBA" id="ARBA00022989"/>
    </source>
</evidence>
<dbReference type="Pfam" id="PF00083">
    <property type="entry name" value="Sugar_tr"/>
    <property type="match status" value="1"/>
</dbReference>
<gene>
    <name evidence="6" type="ORF">VPNG_05737</name>
</gene>
<dbReference type="InParanoid" id="A0A423X0G3"/>
<dbReference type="GO" id="GO:0016020">
    <property type="term" value="C:membrane"/>
    <property type="evidence" value="ECO:0007669"/>
    <property type="project" value="UniProtKB-SubCell"/>
</dbReference>
<evidence type="ECO:0000313" key="6">
    <source>
        <dbReference type="EMBL" id="ROW09164.1"/>
    </source>
</evidence>
<name>A0A423X0G3_9PEZI</name>
<dbReference type="SUPFAM" id="SSF103473">
    <property type="entry name" value="MFS general substrate transporter"/>
    <property type="match status" value="1"/>
</dbReference>
<dbReference type="EMBL" id="LKEB01000032">
    <property type="protein sequence ID" value="ROW09164.1"/>
    <property type="molecule type" value="Genomic_DNA"/>
</dbReference>
<dbReference type="Gene3D" id="1.20.1250.20">
    <property type="entry name" value="MFS general substrate transporter like domains"/>
    <property type="match status" value="1"/>
</dbReference>
<dbReference type="GO" id="GO:0005351">
    <property type="term" value="F:carbohydrate:proton symporter activity"/>
    <property type="evidence" value="ECO:0007669"/>
    <property type="project" value="TreeGrafter"/>
</dbReference>
<comment type="caution">
    <text evidence="6">The sequence shown here is derived from an EMBL/GenBank/DDBJ whole genome shotgun (WGS) entry which is preliminary data.</text>
</comment>
<proteinExistence type="predicted"/>
<feature type="transmembrane region" description="Helical" evidence="5">
    <location>
        <begin position="103"/>
        <end position="121"/>
    </location>
</feature>
<protein>
    <recommendedName>
        <fullName evidence="8">Major facilitator superfamily (MFS) profile domain-containing protein</fullName>
    </recommendedName>
</protein>
<dbReference type="InterPro" id="IPR050360">
    <property type="entry name" value="MFS_Sugar_Transporters"/>
</dbReference>
<evidence type="ECO:0000313" key="7">
    <source>
        <dbReference type="Proteomes" id="UP000285146"/>
    </source>
</evidence>
<feature type="transmembrane region" description="Helical" evidence="5">
    <location>
        <begin position="76"/>
        <end position="94"/>
    </location>
</feature>
<accession>A0A423X0G3</accession>
<feature type="transmembrane region" description="Helical" evidence="5">
    <location>
        <begin position="34"/>
        <end position="56"/>
    </location>
</feature>
<dbReference type="PANTHER" id="PTHR48022:SF21">
    <property type="entry name" value="QUINATE TRANSPORTER, PUTATIVE (AFU_ORTHOLOGUE AFUA_6G06960)-RELATED"/>
    <property type="match status" value="1"/>
</dbReference>
<keyword evidence="2 5" id="KW-0812">Transmembrane</keyword>
<keyword evidence="3 5" id="KW-1133">Transmembrane helix</keyword>
<sequence>MAEQLDMERRLIGEATSLMLLKEMWTVPGNRKRALISIGLMVCQQLTGTNTLNYYAPQVFTNLGLQETKASLFATGVYGVVKMASSLCFLLFAADSLGRRKSLLMSSIGQAATLYVIGVYSKLYPAEGITTSAQSLVLRETTMTATPPHVIPPLGYAAIVCIYLYVL</sequence>
<dbReference type="Proteomes" id="UP000285146">
    <property type="component" value="Unassembled WGS sequence"/>
</dbReference>
<reference evidence="6 7" key="1">
    <citation type="submission" date="2015-09" db="EMBL/GenBank/DDBJ databases">
        <title>Host preference determinants of Valsa canker pathogens revealed by comparative genomics.</title>
        <authorList>
            <person name="Yin Z."/>
            <person name="Huang L."/>
        </authorList>
    </citation>
    <scope>NUCLEOTIDE SEQUENCE [LARGE SCALE GENOMIC DNA]</scope>
    <source>
        <strain evidence="6 7">SXYLt</strain>
    </source>
</reference>